<comment type="subcellular location">
    <subcellularLocation>
        <location evidence="1">Endoplasmic reticulum membrane</location>
        <topology evidence="1">Multi-pass membrane protein</topology>
    </subcellularLocation>
</comment>
<feature type="transmembrane region" description="Helical" evidence="10">
    <location>
        <begin position="109"/>
        <end position="134"/>
    </location>
</feature>
<accession>A0ABV6TNT5</accession>
<evidence type="ECO:0000256" key="2">
    <source>
        <dbReference type="ARBA" id="ARBA00004687"/>
    </source>
</evidence>
<evidence type="ECO:0000256" key="7">
    <source>
        <dbReference type="ARBA" id="ARBA00022824"/>
    </source>
</evidence>
<comment type="pathway">
    <text evidence="2">Glycolipid biosynthesis; glycosylphosphatidylinositol-anchor biosynthesis.</text>
</comment>
<dbReference type="PANTHER" id="PTHR12468:SF2">
    <property type="entry name" value="GPI MANNOSYLTRANSFERASE 2"/>
    <property type="match status" value="1"/>
</dbReference>
<evidence type="ECO:0000256" key="1">
    <source>
        <dbReference type="ARBA" id="ARBA00004477"/>
    </source>
</evidence>
<evidence type="ECO:0000256" key="10">
    <source>
        <dbReference type="SAM" id="Phobius"/>
    </source>
</evidence>
<evidence type="ECO:0000256" key="4">
    <source>
        <dbReference type="ARBA" id="ARBA00022676"/>
    </source>
</evidence>
<evidence type="ECO:0000256" key="8">
    <source>
        <dbReference type="ARBA" id="ARBA00022989"/>
    </source>
</evidence>
<keyword evidence="6 10" id="KW-0812">Transmembrane</keyword>
<evidence type="ECO:0000313" key="11">
    <source>
        <dbReference type="EMBL" id="MFC0847453.1"/>
    </source>
</evidence>
<keyword evidence="7" id="KW-0256">Endoplasmic reticulum</keyword>
<dbReference type="InterPro" id="IPR007315">
    <property type="entry name" value="PIG-V/Gpi18"/>
</dbReference>
<dbReference type="EMBL" id="JBHMQV010000009">
    <property type="protein sequence ID" value="MFC0847453.1"/>
    <property type="molecule type" value="Genomic_DNA"/>
</dbReference>
<dbReference type="Proteomes" id="UP001589887">
    <property type="component" value="Unassembled WGS sequence"/>
</dbReference>
<sequence>MSAEITALVRRSGAALATPRRLTALRRAAPALGLFAAARLSGMLFLAGWAWHLGRSPRALLATTWDADWYIKIAANGYGRTLYWPGGVVQSDLAFFPLYPSLLRAVTTALPVAGGTAGLLVSWTAAAAAAWGIYAVGDRLAGRRTATALVLLWGLLPHSIVLSMAYTEPVMTALAAWALWAVLERRWLWAGALAALAGLSRPNAVAVAAAVTAAAAVALWRGGRAVRGDWRVWAAGLVAPLGWCGYVLSVGARKGDPLRGYFAVQAAWTSRFDFGHGSLRFVRKLAMRPYDLGYTMAFLITAAALLLFALFLLERPPLPVLVYTAVLVLITVGGSGFFESKPRFLLPAFPLLLPLAAALTKARPRAAVLVTAALAGLSFAYGAYLLTLAPMAL</sequence>
<evidence type="ECO:0000256" key="6">
    <source>
        <dbReference type="ARBA" id="ARBA00022692"/>
    </source>
</evidence>
<evidence type="ECO:0000256" key="3">
    <source>
        <dbReference type="ARBA" id="ARBA00022502"/>
    </source>
</evidence>
<dbReference type="RefSeq" id="WP_394324309.1">
    <property type="nucleotide sequence ID" value="NZ_JBHMQV010000009.1"/>
</dbReference>
<feature type="transmembrane region" description="Helical" evidence="10">
    <location>
        <begin position="320"/>
        <end position="338"/>
    </location>
</feature>
<organism evidence="11 12">
    <name type="scientific">Streptomyces noboritoensis</name>
    <dbReference type="NCBI Taxonomy" id="67337"/>
    <lineage>
        <taxon>Bacteria</taxon>
        <taxon>Bacillati</taxon>
        <taxon>Actinomycetota</taxon>
        <taxon>Actinomycetes</taxon>
        <taxon>Kitasatosporales</taxon>
        <taxon>Streptomycetaceae</taxon>
        <taxon>Streptomyces</taxon>
    </lineage>
</organism>
<comment type="caution">
    <text evidence="11">The sequence shown here is derived from an EMBL/GenBank/DDBJ whole genome shotgun (WGS) entry which is preliminary data.</text>
</comment>
<keyword evidence="8 10" id="KW-1133">Transmembrane helix</keyword>
<keyword evidence="3" id="KW-0337">GPI-anchor biosynthesis</keyword>
<protein>
    <recommendedName>
        <fullName evidence="13">Glycosyltransferase RgtA/B/C/D-like domain-containing protein</fullName>
    </recommendedName>
</protein>
<keyword evidence="4" id="KW-0328">Glycosyltransferase</keyword>
<feature type="transmembrane region" description="Helical" evidence="10">
    <location>
        <begin position="232"/>
        <end position="252"/>
    </location>
</feature>
<proteinExistence type="predicted"/>
<feature type="transmembrane region" description="Helical" evidence="10">
    <location>
        <begin position="187"/>
        <end position="220"/>
    </location>
</feature>
<dbReference type="PANTHER" id="PTHR12468">
    <property type="entry name" value="GPI MANNOSYLTRANSFERASE 2"/>
    <property type="match status" value="1"/>
</dbReference>
<evidence type="ECO:0008006" key="13">
    <source>
        <dbReference type="Google" id="ProtNLM"/>
    </source>
</evidence>
<feature type="transmembrane region" description="Helical" evidence="10">
    <location>
        <begin position="146"/>
        <end position="167"/>
    </location>
</feature>
<feature type="transmembrane region" description="Helical" evidence="10">
    <location>
        <begin position="367"/>
        <end position="387"/>
    </location>
</feature>
<feature type="transmembrane region" description="Helical" evidence="10">
    <location>
        <begin position="29"/>
        <end position="51"/>
    </location>
</feature>
<keyword evidence="5" id="KW-0808">Transferase</keyword>
<name>A0ABV6TNT5_9ACTN</name>
<reference evidence="11 12" key="1">
    <citation type="submission" date="2024-09" db="EMBL/GenBank/DDBJ databases">
        <authorList>
            <person name="Sun Q."/>
            <person name="Mori K."/>
        </authorList>
    </citation>
    <scope>NUCLEOTIDE SEQUENCE [LARGE SCALE GENOMIC DNA]</scope>
    <source>
        <strain evidence="11 12">JCM 4557</strain>
    </source>
</reference>
<feature type="transmembrane region" description="Helical" evidence="10">
    <location>
        <begin position="292"/>
        <end position="313"/>
    </location>
</feature>
<evidence type="ECO:0000256" key="5">
    <source>
        <dbReference type="ARBA" id="ARBA00022679"/>
    </source>
</evidence>
<feature type="transmembrane region" description="Helical" evidence="10">
    <location>
        <begin position="344"/>
        <end position="360"/>
    </location>
</feature>
<keyword evidence="12" id="KW-1185">Reference proteome</keyword>
<evidence type="ECO:0000256" key="9">
    <source>
        <dbReference type="ARBA" id="ARBA00023136"/>
    </source>
</evidence>
<keyword evidence="9 10" id="KW-0472">Membrane</keyword>
<evidence type="ECO:0000313" key="12">
    <source>
        <dbReference type="Proteomes" id="UP001589887"/>
    </source>
</evidence>
<gene>
    <name evidence="11" type="ORF">ACFH04_27655</name>
</gene>